<gene>
    <name evidence="6" type="ORF">UREG_05066</name>
</gene>
<dbReference type="SUPFAM" id="SSF57959">
    <property type="entry name" value="Leucine zipper domain"/>
    <property type="match status" value="1"/>
</dbReference>
<keyword evidence="7" id="KW-1185">Reference proteome</keyword>
<dbReference type="GO" id="GO:0003677">
    <property type="term" value="F:DNA binding"/>
    <property type="evidence" value="ECO:0007669"/>
    <property type="project" value="UniProtKB-KW"/>
</dbReference>
<evidence type="ECO:0000313" key="6">
    <source>
        <dbReference type="EMBL" id="EEP80224.1"/>
    </source>
</evidence>
<dbReference type="Proteomes" id="UP000002058">
    <property type="component" value="Unassembled WGS sequence"/>
</dbReference>
<feature type="compositionally biased region" description="Basic and acidic residues" evidence="4">
    <location>
        <begin position="92"/>
        <end position="101"/>
    </location>
</feature>
<sequence>MVSFPVNAFNPRGVDEMLCTGPPDGYYAVETGMGAASAAGWPEQPEQHDDSEQASKLPPSEQAEESLQDEDEEKVEKRRRNAAAARKSRQKRKEEVESLRAELEQTRARNRELENFLGQFHAAVSDNFGNDSDLAKAVISQYWQGLMPLLRK</sequence>
<dbReference type="InterPro" id="IPR004827">
    <property type="entry name" value="bZIP"/>
</dbReference>
<evidence type="ECO:0000259" key="5">
    <source>
        <dbReference type="PROSITE" id="PS50217"/>
    </source>
</evidence>
<feature type="compositionally biased region" description="Acidic residues" evidence="4">
    <location>
        <begin position="62"/>
        <end position="73"/>
    </location>
</feature>
<evidence type="ECO:0000313" key="7">
    <source>
        <dbReference type="Proteomes" id="UP000002058"/>
    </source>
</evidence>
<proteinExistence type="predicted"/>
<name>C4JRH7_UNCRE</name>
<dbReference type="InterPro" id="IPR000837">
    <property type="entry name" value="AP-1"/>
</dbReference>
<dbReference type="InParanoid" id="C4JRH7"/>
<feature type="region of interest" description="Disordered" evidence="4">
    <location>
        <begin position="37"/>
        <end position="101"/>
    </location>
</feature>
<dbReference type="PROSITE" id="PS50217">
    <property type="entry name" value="BZIP"/>
    <property type="match status" value="1"/>
</dbReference>
<dbReference type="PROSITE" id="PS00036">
    <property type="entry name" value="BZIP_BASIC"/>
    <property type="match status" value="1"/>
</dbReference>
<evidence type="ECO:0000256" key="4">
    <source>
        <dbReference type="SAM" id="MobiDB-lite"/>
    </source>
</evidence>
<dbReference type="AlphaFoldDB" id="C4JRH7"/>
<dbReference type="EMBL" id="CH476617">
    <property type="protein sequence ID" value="EEP80224.1"/>
    <property type="molecule type" value="Genomic_DNA"/>
</dbReference>
<reference evidence="7" key="1">
    <citation type="journal article" date="2009" name="Genome Res.">
        <title>Comparative genomic analyses of the human fungal pathogens Coccidioides and their relatives.</title>
        <authorList>
            <person name="Sharpton T.J."/>
            <person name="Stajich J.E."/>
            <person name="Rounsley S.D."/>
            <person name="Gardner M.J."/>
            <person name="Wortman J.R."/>
            <person name="Jordar V.S."/>
            <person name="Maiti R."/>
            <person name="Kodira C.D."/>
            <person name="Neafsey D.E."/>
            <person name="Zeng Q."/>
            <person name="Hung C.-Y."/>
            <person name="McMahan C."/>
            <person name="Muszewska A."/>
            <person name="Grynberg M."/>
            <person name="Mandel M.A."/>
            <person name="Kellner E.M."/>
            <person name="Barker B.M."/>
            <person name="Galgiani J.N."/>
            <person name="Orbach M.J."/>
            <person name="Kirkland T.N."/>
            <person name="Cole G.T."/>
            <person name="Henn M.R."/>
            <person name="Birren B.W."/>
            <person name="Taylor J.W."/>
        </authorList>
    </citation>
    <scope>NUCLEOTIDE SEQUENCE [LARGE SCALE GENOMIC DNA]</scope>
    <source>
        <strain evidence="7">UAMH 1704</strain>
    </source>
</reference>
<dbReference type="CDD" id="cd14686">
    <property type="entry name" value="bZIP"/>
    <property type="match status" value="1"/>
</dbReference>
<dbReference type="GeneID" id="8443376"/>
<protein>
    <recommendedName>
        <fullName evidence="5">BZIP domain-containing protein</fullName>
    </recommendedName>
</protein>
<evidence type="ECO:0000256" key="2">
    <source>
        <dbReference type="ARBA" id="ARBA00023125"/>
    </source>
</evidence>
<feature type="compositionally biased region" description="Basic residues" evidence="4">
    <location>
        <begin position="77"/>
        <end position="91"/>
    </location>
</feature>
<feature type="domain" description="BZIP" evidence="5">
    <location>
        <begin position="71"/>
        <end position="115"/>
    </location>
</feature>
<dbReference type="GO" id="GO:0003700">
    <property type="term" value="F:DNA-binding transcription factor activity"/>
    <property type="evidence" value="ECO:0007669"/>
    <property type="project" value="InterPro"/>
</dbReference>
<dbReference type="HOGENOM" id="CLU_1723680_0_0_1"/>
<organism evidence="6 7">
    <name type="scientific">Uncinocarpus reesii (strain UAMH 1704)</name>
    <dbReference type="NCBI Taxonomy" id="336963"/>
    <lineage>
        <taxon>Eukaryota</taxon>
        <taxon>Fungi</taxon>
        <taxon>Dikarya</taxon>
        <taxon>Ascomycota</taxon>
        <taxon>Pezizomycotina</taxon>
        <taxon>Eurotiomycetes</taxon>
        <taxon>Eurotiomycetidae</taxon>
        <taxon>Onygenales</taxon>
        <taxon>Onygenaceae</taxon>
        <taxon>Uncinocarpus</taxon>
    </lineage>
</organism>
<dbReference type="PANTHER" id="PTHR23351">
    <property type="entry name" value="FOS TRANSCRIPTION FACTOR-RELATED"/>
    <property type="match status" value="1"/>
</dbReference>
<dbReference type="PANTHER" id="PTHR23351:SF24">
    <property type="entry name" value="ACTIVATING TRANSCRIPTION FACTOR 3-RELATED"/>
    <property type="match status" value="1"/>
</dbReference>
<keyword evidence="2" id="KW-0238">DNA-binding</keyword>
<dbReference type="KEGG" id="ure:UREG_05066"/>
<dbReference type="RefSeq" id="XP_002584377.1">
    <property type="nucleotide sequence ID" value="XM_002584331.1"/>
</dbReference>
<evidence type="ECO:0000256" key="3">
    <source>
        <dbReference type="ARBA" id="ARBA00023163"/>
    </source>
</evidence>
<evidence type="ECO:0000256" key="1">
    <source>
        <dbReference type="ARBA" id="ARBA00023015"/>
    </source>
</evidence>
<accession>C4JRH7</accession>
<keyword evidence="1" id="KW-0805">Transcription regulation</keyword>
<dbReference type="Pfam" id="PF07716">
    <property type="entry name" value="bZIP_2"/>
    <property type="match status" value="1"/>
</dbReference>
<dbReference type="Gene3D" id="1.20.5.170">
    <property type="match status" value="1"/>
</dbReference>
<dbReference type="InterPro" id="IPR046347">
    <property type="entry name" value="bZIP_sf"/>
</dbReference>
<dbReference type="GO" id="GO:0006357">
    <property type="term" value="P:regulation of transcription by RNA polymerase II"/>
    <property type="evidence" value="ECO:0007669"/>
    <property type="project" value="InterPro"/>
</dbReference>
<keyword evidence="3" id="KW-0804">Transcription</keyword>
<dbReference type="VEuPathDB" id="FungiDB:UREG_05066"/>